<dbReference type="InterPro" id="IPR000601">
    <property type="entry name" value="PKD_dom"/>
</dbReference>
<evidence type="ECO:0000256" key="3">
    <source>
        <dbReference type="ARBA" id="ARBA00022737"/>
    </source>
</evidence>
<sequence>MRLLLPKPVYLLLLLMLTAVVQLVAETLVVDPPNFQVISPPRATDPAQGVCSGDTIEFAITAPEAGTVYSWNFGDDSPIRFGTTIKHAYNQPGVDLDAKPFTVSVRATANNVDSDPFERTVYVRQTPEISFADEDTDQNFQICVPDSVTATDTTFTIVNTTAPEYLAVVDGYLVDWGNGGAVERKSPADFPLESPTYSEFGSYTIRITSTSSDPNRCPATFEQVFNYTQNPKAHFTLDKQPEGTPQSCTPVIVSVGDSSSGAGLTYEWEVLDQGNIGGWEIVYGGLDQDTLGVRFEIPGQFQIQLIVSNGCGRDTTEQSFIVGWPSVQLPAEIQACGDTTIVYNQSSGVQIDPNFGNTVSYEWFVNGNLVSTEEAPSINFPNPGTYTVSARVTNECGNSDQPQAPQPQRVTIFAIPGRPVIANPNVSSCEGGVITVRPTGGGPGYVVFDSPNNTTTPVAPPGLVLTIPAPANSTTYYVRSINQIGCLSDEYAELNITVTPPIQNVIEPDNSGNVCSGQGSFFILGNSDSGYTYLWQVSTSSDSTGFSAAPGTNIEQDYQVTNLSRRSWFRRVVTSGDCELPSNVVEINVQESPRTPAVQGGRDVQVCLDSVAVVQVLPEPGLIYRWYDVATGGTPRGEGTSFEVRGEGSSVIYVEAVNSAGCPSQRIPVNVTVTNAEANAGDDITVIQGRIAELRGSGAGTNGTYLWEPAEGLNNPAIRNPIARPQETTTYVLTITTELGCVDTDTVTVTVIPAIKAPNAFSPNRDGVNEVWEIENISNYPDARVEVFNRWGNLIFSSTGYGIPWDGTYKGSELPVATYYYIIYLNSSERPISGNVTIIR</sequence>
<dbReference type="NCBIfam" id="TIGR04131">
    <property type="entry name" value="Bac_Flav_CTERM"/>
    <property type="match status" value="1"/>
</dbReference>
<dbReference type="InterPro" id="IPR013783">
    <property type="entry name" value="Ig-like_fold"/>
</dbReference>
<dbReference type="OrthoDB" id="7794186at2"/>
<dbReference type="InterPro" id="IPR035986">
    <property type="entry name" value="PKD_dom_sf"/>
</dbReference>
<dbReference type="PROSITE" id="PS50093">
    <property type="entry name" value="PKD"/>
    <property type="match status" value="2"/>
</dbReference>
<comment type="caution">
    <text evidence="7">The sequence shown here is derived from an EMBL/GenBank/DDBJ whole genome shotgun (WGS) entry which is preliminary data.</text>
</comment>
<organism evidence="7 8">
    <name type="scientific">Pontibacter qinzhouensis</name>
    <dbReference type="NCBI Taxonomy" id="2603253"/>
    <lineage>
        <taxon>Bacteria</taxon>
        <taxon>Pseudomonadati</taxon>
        <taxon>Bacteroidota</taxon>
        <taxon>Cytophagia</taxon>
        <taxon>Cytophagales</taxon>
        <taxon>Hymenobacteraceae</taxon>
        <taxon>Pontibacter</taxon>
    </lineage>
</organism>
<feature type="domain" description="PKD" evidence="6">
    <location>
        <begin position="63"/>
        <end position="93"/>
    </location>
</feature>
<dbReference type="Gene3D" id="2.60.40.10">
    <property type="entry name" value="Immunoglobulins"/>
    <property type="match status" value="3"/>
</dbReference>
<dbReference type="AlphaFoldDB" id="A0A5C8KEU4"/>
<reference evidence="7 8" key="1">
    <citation type="submission" date="2019-08" db="EMBL/GenBank/DDBJ databases">
        <authorList>
            <person name="Shi S."/>
        </authorList>
    </citation>
    <scope>NUCLEOTIDE SEQUENCE [LARGE SCALE GENOMIC DNA]</scope>
    <source>
        <strain evidence="7 8">GY10130</strain>
    </source>
</reference>
<dbReference type="SMART" id="SM00089">
    <property type="entry name" value="PKD"/>
    <property type="match status" value="3"/>
</dbReference>
<comment type="subcellular location">
    <subcellularLocation>
        <location evidence="1">Membrane</location>
        <topology evidence="1">Multi-pass membrane protein</topology>
    </subcellularLocation>
</comment>
<dbReference type="GO" id="GO:0005886">
    <property type="term" value="C:plasma membrane"/>
    <property type="evidence" value="ECO:0007669"/>
    <property type="project" value="TreeGrafter"/>
</dbReference>
<keyword evidence="4" id="KW-1133">Transmembrane helix</keyword>
<evidence type="ECO:0000259" key="6">
    <source>
        <dbReference type="PROSITE" id="PS50093"/>
    </source>
</evidence>
<gene>
    <name evidence="7" type="ORF">FVR03_02600</name>
</gene>
<feature type="domain" description="PKD" evidence="6">
    <location>
        <begin position="356"/>
        <end position="399"/>
    </location>
</feature>
<keyword evidence="3" id="KW-0677">Repeat</keyword>
<dbReference type="PANTHER" id="PTHR46730:SF1">
    <property type="entry name" value="PLAT DOMAIN-CONTAINING PROTEIN"/>
    <property type="match status" value="1"/>
</dbReference>
<dbReference type="PANTHER" id="PTHR46730">
    <property type="entry name" value="POLYCYSTIN-1"/>
    <property type="match status" value="1"/>
</dbReference>
<keyword evidence="2" id="KW-0812">Transmembrane</keyword>
<dbReference type="CDD" id="cd00146">
    <property type="entry name" value="PKD"/>
    <property type="match status" value="2"/>
</dbReference>
<dbReference type="InterPro" id="IPR044023">
    <property type="entry name" value="Ig_7"/>
</dbReference>
<dbReference type="InterPro" id="IPR026341">
    <property type="entry name" value="T9SS_type_B"/>
</dbReference>
<dbReference type="SUPFAM" id="SSF49299">
    <property type="entry name" value="PKD domain"/>
    <property type="match status" value="3"/>
</dbReference>
<keyword evidence="8" id="KW-1185">Reference proteome</keyword>
<protein>
    <submittedName>
        <fullName evidence="7">T9SS type B sorting domain-containing protein</fullName>
    </submittedName>
</protein>
<dbReference type="RefSeq" id="WP_147920203.1">
    <property type="nucleotide sequence ID" value="NZ_VRTY01000006.1"/>
</dbReference>
<evidence type="ECO:0000256" key="5">
    <source>
        <dbReference type="ARBA" id="ARBA00023136"/>
    </source>
</evidence>
<evidence type="ECO:0000313" key="7">
    <source>
        <dbReference type="EMBL" id="TXK51989.1"/>
    </source>
</evidence>
<name>A0A5C8KEU4_9BACT</name>
<evidence type="ECO:0000256" key="2">
    <source>
        <dbReference type="ARBA" id="ARBA00022692"/>
    </source>
</evidence>
<dbReference type="GO" id="GO:0006816">
    <property type="term" value="P:calcium ion transport"/>
    <property type="evidence" value="ECO:0007669"/>
    <property type="project" value="TreeGrafter"/>
</dbReference>
<dbReference type="GO" id="GO:0005261">
    <property type="term" value="F:monoatomic cation channel activity"/>
    <property type="evidence" value="ECO:0007669"/>
    <property type="project" value="TreeGrafter"/>
</dbReference>
<dbReference type="Pfam" id="PF13585">
    <property type="entry name" value="CHU_C"/>
    <property type="match status" value="1"/>
</dbReference>
<dbReference type="Pfam" id="PF19081">
    <property type="entry name" value="Ig_7"/>
    <property type="match status" value="2"/>
</dbReference>
<dbReference type="Proteomes" id="UP000321926">
    <property type="component" value="Unassembled WGS sequence"/>
</dbReference>
<dbReference type="Pfam" id="PF18911">
    <property type="entry name" value="PKD_4"/>
    <property type="match status" value="1"/>
</dbReference>
<accession>A0A5C8KEU4</accession>
<keyword evidence="5" id="KW-0472">Membrane</keyword>
<proteinExistence type="predicted"/>
<evidence type="ECO:0000313" key="8">
    <source>
        <dbReference type="Proteomes" id="UP000321926"/>
    </source>
</evidence>
<dbReference type="InterPro" id="IPR022409">
    <property type="entry name" value="PKD/Chitinase_dom"/>
</dbReference>
<dbReference type="EMBL" id="VRTY01000006">
    <property type="protein sequence ID" value="TXK51989.1"/>
    <property type="molecule type" value="Genomic_DNA"/>
</dbReference>
<evidence type="ECO:0000256" key="4">
    <source>
        <dbReference type="ARBA" id="ARBA00022989"/>
    </source>
</evidence>
<evidence type="ECO:0000256" key="1">
    <source>
        <dbReference type="ARBA" id="ARBA00004141"/>
    </source>
</evidence>